<keyword evidence="3" id="KW-0663">Pyridoxal phosphate</keyword>
<dbReference type="GO" id="GO:0006565">
    <property type="term" value="P:L-serine catabolic process"/>
    <property type="evidence" value="ECO:0007669"/>
    <property type="project" value="TreeGrafter"/>
</dbReference>
<dbReference type="InterPro" id="IPR001926">
    <property type="entry name" value="TrpB-like_PALP"/>
</dbReference>
<dbReference type="FunFam" id="3.40.50.1100:FF:000007">
    <property type="entry name" value="L-threonine dehydratase catabolic TdcB"/>
    <property type="match status" value="1"/>
</dbReference>
<dbReference type="PANTHER" id="PTHR48078:SF19">
    <property type="entry name" value="ACT DOMAIN-CONTAINING PROTEIN"/>
    <property type="match status" value="1"/>
</dbReference>
<name>A0A1H5Y688_9BACT</name>
<dbReference type="GO" id="GO:0003941">
    <property type="term" value="F:L-serine ammonia-lyase activity"/>
    <property type="evidence" value="ECO:0007669"/>
    <property type="project" value="TreeGrafter"/>
</dbReference>
<dbReference type="AlphaFoldDB" id="A0A1H5Y688"/>
<dbReference type="InterPro" id="IPR002912">
    <property type="entry name" value="ACT_dom"/>
</dbReference>
<keyword evidence="4 6" id="KW-0456">Lyase</keyword>
<comment type="cofactor">
    <cofactor evidence="1">
        <name>pyridoxal 5'-phosphate</name>
        <dbReference type="ChEBI" id="CHEBI:597326"/>
    </cofactor>
</comment>
<organism evidence="6 7">
    <name type="scientific">Bryocella elongata</name>
    <dbReference type="NCBI Taxonomy" id="863522"/>
    <lineage>
        <taxon>Bacteria</taxon>
        <taxon>Pseudomonadati</taxon>
        <taxon>Acidobacteriota</taxon>
        <taxon>Terriglobia</taxon>
        <taxon>Terriglobales</taxon>
        <taxon>Acidobacteriaceae</taxon>
        <taxon>Bryocella</taxon>
    </lineage>
</organism>
<evidence type="ECO:0000256" key="4">
    <source>
        <dbReference type="ARBA" id="ARBA00023239"/>
    </source>
</evidence>
<keyword evidence="7" id="KW-1185">Reference proteome</keyword>
<dbReference type="Pfam" id="PF00291">
    <property type="entry name" value="PALP"/>
    <property type="match status" value="1"/>
</dbReference>
<sequence>MPVRMLLPESYHRGMSSGKTLSLADVLAARERLAGSIYYSPCAHSRTLTRLTGQDVYLKLENLQMTGSFKERGALNKIATLTAEQAARGVVAASAGNHAQGVAYHATQRGIRAVIVMPLTTPLVKVQATRGFGAEVVLHGANYDAACDEAMRLCKEQGMVFIHPFDDPLVMAGQGTIGLELLEQVEGLEAVVVPIGGGGLIGGIACAVKESNPKIRVVGVQTARLPSMQAAVRGHGPMTLEPGTTIADGIAVRRAGDVTYPVVAKYVDEIVTVDEDEIASAILTLLEREKTLAEGAGATALAALLQKRTSLPKGTKTAVLVCGGNIDVTLLSRIIERGLVQDGRMIRLRIHLLDKPGALLELTEIIANHRVNIVDTLYNRAYYGVNLGDTTIDITMETRGREQVDELLAALTREGYRHSRVL</sequence>
<proteinExistence type="inferred from homology"/>
<dbReference type="Gene3D" id="3.30.70.260">
    <property type="match status" value="1"/>
</dbReference>
<dbReference type="CDD" id="cd04886">
    <property type="entry name" value="ACT_ThrD-II-like"/>
    <property type="match status" value="1"/>
</dbReference>
<accession>A0A1H5Y688</accession>
<dbReference type="NCBIfam" id="TIGR01127">
    <property type="entry name" value="ilvA_1Cterm"/>
    <property type="match status" value="1"/>
</dbReference>
<dbReference type="EMBL" id="FNVA01000003">
    <property type="protein sequence ID" value="SEG19305.1"/>
    <property type="molecule type" value="Genomic_DNA"/>
</dbReference>
<evidence type="ECO:0000313" key="6">
    <source>
        <dbReference type="EMBL" id="SEG19305.1"/>
    </source>
</evidence>
<evidence type="ECO:0000256" key="2">
    <source>
        <dbReference type="ARBA" id="ARBA00010869"/>
    </source>
</evidence>
<dbReference type="PANTHER" id="PTHR48078">
    <property type="entry name" value="THREONINE DEHYDRATASE, MITOCHONDRIAL-RELATED"/>
    <property type="match status" value="1"/>
</dbReference>
<evidence type="ECO:0000256" key="1">
    <source>
        <dbReference type="ARBA" id="ARBA00001933"/>
    </source>
</evidence>
<dbReference type="InterPro" id="IPR050147">
    <property type="entry name" value="Ser/Thr_Dehydratase"/>
</dbReference>
<dbReference type="GO" id="GO:0030170">
    <property type="term" value="F:pyridoxal phosphate binding"/>
    <property type="evidence" value="ECO:0007669"/>
    <property type="project" value="UniProtKB-ARBA"/>
</dbReference>
<dbReference type="InterPro" id="IPR036052">
    <property type="entry name" value="TrpB-like_PALP_sf"/>
</dbReference>
<evidence type="ECO:0000256" key="3">
    <source>
        <dbReference type="ARBA" id="ARBA00022898"/>
    </source>
</evidence>
<dbReference type="GO" id="GO:0009097">
    <property type="term" value="P:isoleucine biosynthetic process"/>
    <property type="evidence" value="ECO:0007669"/>
    <property type="project" value="TreeGrafter"/>
</dbReference>
<dbReference type="GO" id="GO:0006567">
    <property type="term" value="P:L-threonine catabolic process"/>
    <property type="evidence" value="ECO:0007669"/>
    <property type="project" value="InterPro"/>
</dbReference>
<protein>
    <submittedName>
        <fullName evidence="6">L-threonine ammonia-lyase</fullName>
    </submittedName>
</protein>
<dbReference type="Proteomes" id="UP000236728">
    <property type="component" value="Unassembled WGS sequence"/>
</dbReference>
<dbReference type="GO" id="GO:0004794">
    <property type="term" value="F:threonine deaminase activity"/>
    <property type="evidence" value="ECO:0007669"/>
    <property type="project" value="InterPro"/>
</dbReference>
<dbReference type="SUPFAM" id="SSF53686">
    <property type="entry name" value="Tryptophan synthase beta subunit-like PLP-dependent enzymes"/>
    <property type="match status" value="1"/>
</dbReference>
<comment type="similarity">
    <text evidence="2">Belongs to the serine/threonine dehydratase family.</text>
</comment>
<feature type="domain" description="ACT" evidence="5">
    <location>
        <begin position="347"/>
        <end position="422"/>
    </location>
</feature>
<evidence type="ECO:0000259" key="5">
    <source>
        <dbReference type="PROSITE" id="PS51671"/>
    </source>
</evidence>
<dbReference type="NCBIfam" id="NF005600">
    <property type="entry name" value="PRK07334.1"/>
    <property type="match status" value="1"/>
</dbReference>
<dbReference type="InterPro" id="IPR005789">
    <property type="entry name" value="Thr_deHydtase_catblc"/>
</dbReference>
<dbReference type="CDD" id="cd01562">
    <property type="entry name" value="Thr-dehyd"/>
    <property type="match status" value="1"/>
</dbReference>
<evidence type="ECO:0000313" key="7">
    <source>
        <dbReference type="Proteomes" id="UP000236728"/>
    </source>
</evidence>
<dbReference type="InterPro" id="IPR044561">
    <property type="entry name" value="ACT_ThrD-II-like"/>
</dbReference>
<reference evidence="6 7" key="1">
    <citation type="submission" date="2016-10" db="EMBL/GenBank/DDBJ databases">
        <authorList>
            <person name="de Groot N.N."/>
        </authorList>
    </citation>
    <scope>NUCLEOTIDE SEQUENCE [LARGE SCALE GENOMIC DNA]</scope>
    <source>
        <strain evidence="6 7">DSM 22489</strain>
    </source>
</reference>
<dbReference type="Gene3D" id="3.40.50.1100">
    <property type="match status" value="2"/>
</dbReference>
<dbReference type="PROSITE" id="PS51671">
    <property type="entry name" value="ACT"/>
    <property type="match status" value="1"/>
</dbReference>
<dbReference type="FunFam" id="3.40.50.1100:FF:000005">
    <property type="entry name" value="Threonine dehydratase catabolic"/>
    <property type="match status" value="1"/>
</dbReference>
<gene>
    <name evidence="6" type="ORF">SAMN05421819_2137</name>
</gene>